<accession>A0A075K4V7</accession>
<evidence type="ECO:0000256" key="1">
    <source>
        <dbReference type="SAM" id="MobiDB-lite"/>
    </source>
</evidence>
<dbReference type="Proteomes" id="UP000027987">
    <property type="component" value="Chromosome"/>
</dbReference>
<dbReference type="EMBL" id="CP008884">
    <property type="protein sequence ID" value="AIF49194.1"/>
    <property type="molecule type" value="Genomic_DNA"/>
</dbReference>
<proteinExistence type="predicted"/>
<name>A0A075K4V7_9GAMM</name>
<feature type="compositionally biased region" description="Gly residues" evidence="1">
    <location>
        <begin position="213"/>
        <end position="223"/>
    </location>
</feature>
<feature type="domain" description="Flagellar hook-length control protein-like C-terminal" evidence="2">
    <location>
        <begin position="124"/>
        <end position="206"/>
    </location>
</feature>
<dbReference type="InterPro" id="IPR038610">
    <property type="entry name" value="FliK-like_C_sf"/>
</dbReference>
<dbReference type="PANTHER" id="PTHR37533">
    <property type="entry name" value="FLAGELLAR HOOK-LENGTH CONTROL PROTEIN"/>
    <property type="match status" value="1"/>
</dbReference>
<keyword evidence="4" id="KW-1185">Reference proteome</keyword>
<dbReference type="InterPro" id="IPR052563">
    <property type="entry name" value="FliK"/>
</dbReference>
<evidence type="ECO:0000313" key="3">
    <source>
        <dbReference type="EMBL" id="AIF49194.1"/>
    </source>
</evidence>
<dbReference type="AlphaFoldDB" id="A0A075K4V7"/>
<dbReference type="HOGENOM" id="CLU_1110060_0_0_6"/>
<feature type="region of interest" description="Disordered" evidence="1">
    <location>
        <begin position="196"/>
        <end position="225"/>
    </location>
</feature>
<evidence type="ECO:0000259" key="2">
    <source>
        <dbReference type="Pfam" id="PF02120"/>
    </source>
</evidence>
<dbReference type="PATRIC" id="fig|1217721.7.peg.3906"/>
<sequence>MQGAAPAKAGDANEFTKAMDGIKDKSLFLLGQNADDGDDAAGQATTDTGAAAKGDALASALQALTTSSPSSQKDSSDPLEALKNLTAAAMPAQAQPNIATTPAPHVLTMQSTVGTPAFGQELSQQVTWLGGQDVKEARIRLHPEDLGELDVKVSVKQDHVDVAFIAQHPQAVHAVQQTLSQLDAMLAHHGLSLGQAQVGQGNSGQGSSAQPGGSSGTSSGGESGLAEGLGEVVSAVSPIGKVVGLVDMFA</sequence>
<evidence type="ECO:0000313" key="4">
    <source>
        <dbReference type="Proteomes" id="UP000027987"/>
    </source>
</evidence>
<dbReference type="KEGG" id="dja:HY57_19060"/>
<reference evidence="3 4" key="1">
    <citation type="submission" date="2014-07" db="EMBL/GenBank/DDBJ databases">
        <title>Complete Genome Sequence of Dyella japonica Strain A8 Isolated from Malaysian Tropical Soil.</title>
        <authorList>
            <person name="Hui R.K.H."/>
            <person name="Chen J.-W."/>
            <person name="Chan K.-G."/>
            <person name="Leung F.C.C."/>
        </authorList>
    </citation>
    <scope>NUCLEOTIDE SEQUENCE [LARGE SCALE GENOMIC DNA]</scope>
    <source>
        <strain evidence="3 4">A8</strain>
    </source>
</reference>
<protein>
    <recommendedName>
        <fullName evidence="2">Flagellar hook-length control protein-like C-terminal domain-containing protein</fullName>
    </recommendedName>
</protein>
<dbReference type="STRING" id="1217721.HY57_19060"/>
<dbReference type="InterPro" id="IPR021136">
    <property type="entry name" value="Flagellar_hook_control-like_C"/>
</dbReference>
<dbReference type="Gene3D" id="3.30.750.140">
    <property type="match status" value="1"/>
</dbReference>
<gene>
    <name evidence="3" type="ORF">HY57_19060</name>
</gene>
<organism evidence="3 4">
    <name type="scientific">Dyella japonica A8</name>
    <dbReference type="NCBI Taxonomy" id="1217721"/>
    <lineage>
        <taxon>Bacteria</taxon>
        <taxon>Pseudomonadati</taxon>
        <taxon>Pseudomonadota</taxon>
        <taxon>Gammaproteobacteria</taxon>
        <taxon>Lysobacterales</taxon>
        <taxon>Rhodanobacteraceae</taxon>
        <taxon>Dyella</taxon>
    </lineage>
</organism>
<dbReference type="Pfam" id="PF02120">
    <property type="entry name" value="Flg_hook"/>
    <property type="match status" value="1"/>
</dbReference>
<dbReference type="CDD" id="cd17470">
    <property type="entry name" value="T3SS_Flik_C"/>
    <property type="match status" value="1"/>
</dbReference>
<feature type="compositionally biased region" description="Low complexity" evidence="1">
    <location>
        <begin position="196"/>
        <end position="212"/>
    </location>
</feature>
<dbReference type="PANTHER" id="PTHR37533:SF2">
    <property type="entry name" value="FLAGELLAR HOOK-LENGTH CONTROL PROTEIN"/>
    <property type="match status" value="1"/>
</dbReference>